<keyword evidence="2" id="KW-0418">Kinase</keyword>
<comment type="similarity">
    <text evidence="1">Belongs to the ROK (NagC/XylR) family.</text>
</comment>
<dbReference type="GO" id="GO:0016301">
    <property type="term" value="F:kinase activity"/>
    <property type="evidence" value="ECO:0007669"/>
    <property type="project" value="UniProtKB-KW"/>
</dbReference>
<dbReference type="Gene3D" id="1.10.10.10">
    <property type="entry name" value="Winged helix-like DNA-binding domain superfamily/Winged helix DNA-binding domain"/>
    <property type="match status" value="1"/>
</dbReference>
<dbReference type="PANTHER" id="PTHR18964:SF149">
    <property type="entry name" value="BIFUNCTIONAL UDP-N-ACETYLGLUCOSAMINE 2-EPIMERASE_N-ACETYLMANNOSAMINE KINASE"/>
    <property type="match status" value="1"/>
</dbReference>
<reference evidence="3" key="1">
    <citation type="submission" date="2016-10" db="EMBL/GenBank/DDBJ databases">
        <authorList>
            <person name="Varghese N."/>
            <person name="Submissions S."/>
        </authorList>
    </citation>
    <scope>NUCLEOTIDE SEQUENCE [LARGE SCALE GENOMIC DNA]</scope>
    <source>
        <strain evidence="3">DSM 19315</strain>
    </source>
</reference>
<dbReference type="InterPro" id="IPR043129">
    <property type="entry name" value="ATPase_NBD"/>
</dbReference>
<dbReference type="OrthoDB" id="9810372at2"/>
<protein>
    <submittedName>
        <fullName evidence="2">Sugar kinase of the NBD/HSP70 family, may contain an N-terminal HTH domain</fullName>
    </submittedName>
</protein>
<dbReference type="InterPro" id="IPR036390">
    <property type="entry name" value="WH_DNA-bd_sf"/>
</dbReference>
<keyword evidence="2" id="KW-0808">Transferase</keyword>
<dbReference type="Pfam" id="PF00480">
    <property type="entry name" value="ROK"/>
    <property type="match status" value="1"/>
</dbReference>
<dbReference type="SUPFAM" id="SSF53067">
    <property type="entry name" value="Actin-like ATPase domain"/>
    <property type="match status" value="1"/>
</dbReference>
<evidence type="ECO:0000313" key="2">
    <source>
        <dbReference type="EMBL" id="SFG91109.1"/>
    </source>
</evidence>
<dbReference type="EMBL" id="FOPC01000010">
    <property type="protein sequence ID" value="SFG91109.1"/>
    <property type="molecule type" value="Genomic_DNA"/>
</dbReference>
<dbReference type="SUPFAM" id="SSF46785">
    <property type="entry name" value="Winged helix' DNA-binding domain"/>
    <property type="match status" value="1"/>
</dbReference>
<dbReference type="AlphaFoldDB" id="A0A1I2VRQ5"/>
<dbReference type="Gene3D" id="3.30.420.40">
    <property type="match status" value="2"/>
</dbReference>
<organism evidence="2 3">
    <name type="scientific">Algoriphagus hitonicola</name>
    <dbReference type="NCBI Taxonomy" id="435880"/>
    <lineage>
        <taxon>Bacteria</taxon>
        <taxon>Pseudomonadati</taxon>
        <taxon>Bacteroidota</taxon>
        <taxon>Cytophagia</taxon>
        <taxon>Cytophagales</taxon>
        <taxon>Cyclobacteriaceae</taxon>
        <taxon>Algoriphagus</taxon>
    </lineage>
</organism>
<dbReference type="PANTHER" id="PTHR18964">
    <property type="entry name" value="ROK (REPRESSOR, ORF, KINASE) FAMILY"/>
    <property type="match status" value="1"/>
</dbReference>
<keyword evidence="3" id="KW-1185">Reference proteome</keyword>
<dbReference type="InterPro" id="IPR000600">
    <property type="entry name" value="ROK"/>
</dbReference>
<accession>A0A1I2VRQ5</accession>
<gene>
    <name evidence="2" type="ORF">SAMN04487988_11071</name>
</gene>
<dbReference type="Proteomes" id="UP000199642">
    <property type="component" value="Unassembled WGS sequence"/>
</dbReference>
<evidence type="ECO:0000256" key="1">
    <source>
        <dbReference type="ARBA" id="ARBA00006479"/>
    </source>
</evidence>
<dbReference type="InterPro" id="IPR036388">
    <property type="entry name" value="WH-like_DNA-bd_sf"/>
</dbReference>
<dbReference type="RefSeq" id="WP_092792682.1">
    <property type="nucleotide sequence ID" value="NZ_FOPC01000010.1"/>
</dbReference>
<sequence>MNLINPNAVIDKMDGVVEIKSYINKIKIIKNLYLKGANTASEICNEVGISLPTVNSLLNDLMSSGEVIKHGRAESQGGRKPDLYRLAEDAFYVLSVDLSKFTMNIALYSCNHEQAVPKESFKVTLNNEKETFDRICDLMDQYIRSSGIPNEKIIAIGISMPGLVDSVGGVNYTYFRFGKKTLLENFESRFEKKIFLENDARAMTLAEFKFGSEHSYKNVLGVFVGWGIGLGIIIDGKIYQGASGFAGEFSHSPIFESRDVTCACGKKGCLEAVASGTAIVKMAEAAILLDKDSILARMVRDHQGELEPGIVVEAALAGDQRAITILSEAGLDLGRGISILIQLLNPELIIIGGSVAEANQYLITPIQQALNIYSMAKSREKSKLALYKLGEDVGLMGGMAVVNEQLFDDVISRLG</sequence>
<proteinExistence type="inferred from homology"/>
<name>A0A1I2VRQ5_9BACT</name>
<evidence type="ECO:0000313" key="3">
    <source>
        <dbReference type="Proteomes" id="UP000199642"/>
    </source>
</evidence>
<dbReference type="Pfam" id="PF13412">
    <property type="entry name" value="HTH_24"/>
    <property type="match status" value="1"/>
</dbReference>
<dbReference type="STRING" id="435880.SAMN04487988_11071"/>